<evidence type="ECO:0000313" key="7">
    <source>
        <dbReference type="EMBL" id="KAK9811493.1"/>
    </source>
</evidence>
<evidence type="ECO:0000256" key="1">
    <source>
        <dbReference type="ARBA" id="ARBA00022691"/>
    </source>
</evidence>
<proteinExistence type="predicted"/>
<comment type="caution">
    <text evidence="7">The sequence shown here is derived from an EMBL/GenBank/DDBJ whole genome shotgun (WGS) entry which is preliminary data.</text>
</comment>
<dbReference type="GO" id="GO:0051536">
    <property type="term" value="F:iron-sulfur cluster binding"/>
    <property type="evidence" value="ECO:0007669"/>
    <property type="project" value="UniProtKB-KW"/>
</dbReference>
<dbReference type="EMBL" id="JALJOR010000009">
    <property type="protein sequence ID" value="KAK9811493.1"/>
    <property type="molecule type" value="Genomic_DNA"/>
</dbReference>
<feature type="domain" description="Arsenosugar biosynthesis radical SAM protein ArsS-like C-terminal" evidence="6">
    <location>
        <begin position="247"/>
        <end position="387"/>
    </location>
</feature>
<dbReference type="InterPro" id="IPR024521">
    <property type="entry name" value="ArsS-like_C"/>
</dbReference>
<reference evidence="7 8" key="1">
    <citation type="journal article" date="2024" name="Nat. Commun.">
        <title>Phylogenomics reveals the evolutionary origins of lichenization in chlorophyte algae.</title>
        <authorList>
            <person name="Puginier C."/>
            <person name="Libourel C."/>
            <person name="Otte J."/>
            <person name="Skaloud P."/>
            <person name="Haon M."/>
            <person name="Grisel S."/>
            <person name="Petersen M."/>
            <person name="Berrin J.G."/>
            <person name="Delaux P.M."/>
            <person name="Dal Grande F."/>
            <person name="Keller J."/>
        </authorList>
    </citation>
    <scope>NUCLEOTIDE SEQUENCE [LARGE SCALE GENOMIC DNA]</scope>
    <source>
        <strain evidence="7 8">SAG 2043</strain>
    </source>
</reference>
<dbReference type="InterPro" id="IPR026351">
    <property type="entry name" value="rSAM_ArsS-like"/>
</dbReference>
<dbReference type="SFLD" id="SFLDS00029">
    <property type="entry name" value="Radical_SAM"/>
    <property type="match status" value="1"/>
</dbReference>
<keyword evidence="4" id="KW-0411">Iron-sulfur</keyword>
<dbReference type="Gene3D" id="3.20.20.70">
    <property type="entry name" value="Aldolase class I"/>
    <property type="match status" value="1"/>
</dbReference>
<dbReference type="Pfam" id="PF04055">
    <property type="entry name" value="Radical_SAM"/>
    <property type="match status" value="1"/>
</dbReference>
<dbReference type="InterPro" id="IPR007197">
    <property type="entry name" value="rSAM"/>
</dbReference>
<dbReference type="GO" id="GO:0046872">
    <property type="term" value="F:metal ion binding"/>
    <property type="evidence" value="ECO:0007669"/>
    <property type="project" value="UniProtKB-KW"/>
</dbReference>
<dbReference type="NCBIfam" id="TIGR04167">
    <property type="entry name" value="rSAM_SeCys"/>
    <property type="match status" value="1"/>
</dbReference>
<protein>
    <recommendedName>
        <fullName evidence="9">Fe-S oxidoreductase</fullName>
    </recommendedName>
</protein>
<name>A0AAW1PTN9_9CHLO</name>
<dbReference type="AlphaFoldDB" id="A0AAW1PTN9"/>
<keyword evidence="3" id="KW-0408">Iron</keyword>
<keyword evidence="2" id="KW-0479">Metal-binding</keyword>
<accession>A0AAW1PTN9</accession>
<dbReference type="CDD" id="cd01335">
    <property type="entry name" value="Radical_SAM"/>
    <property type="match status" value="1"/>
</dbReference>
<dbReference type="GO" id="GO:0003824">
    <property type="term" value="F:catalytic activity"/>
    <property type="evidence" value="ECO:0007669"/>
    <property type="project" value="InterPro"/>
</dbReference>
<gene>
    <name evidence="7" type="ORF">WJX72_004775</name>
</gene>
<sequence length="390" mass="43051">MCRVHALSPQVEAQRTSLIPETLEDMAADVEHLATVQRIQEVGQAVLTREERRKRQRALDGMGVPSFGAMLKEQGVTAMRRKRAKIFQLNIGLYCNQACTHCHVESSPKRTEMMDEATARQCVELMRSSLDTISTVDITGGAPELNGQFRYLVQEARRLGLEVIDRCNLTVLLEPDQEDLVNFLAAHQVRVVASLPCYSAENVNQQRGNGVFERSIQGLQMLNAAGYGKQGSGLVLDLVYNPNGIFLAPPQASLEAAYKQELWETYGIKFNALFCLNNMPIKRYVDYLQRRNKLEEYMQLLVQSFNPAAAEGVMCRDTVNVGWDGKVYDCDFNQQLDMGLRIPGKSSGSSLTVFDIAHLSELTGGSIAIDNHCFGCTAGAGSSCQGAVAS</sequence>
<feature type="domain" description="Radical SAM core" evidence="5">
    <location>
        <begin position="90"/>
        <end position="229"/>
    </location>
</feature>
<evidence type="ECO:0000256" key="2">
    <source>
        <dbReference type="ARBA" id="ARBA00022723"/>
    </source>
</evidence>
<evidence type="ECO:0000259" key="6">
    <source>
        <dbReference type="Pfam" id="PF12345"/>
    </source>
</evidence>
<evidence type="ECO:0000313" key="8">
    <source>
        <dbReference type="Proteomes" id="UP001489004"/>
    </source>
</evidence>
<evidence type="ECO:0000256" key="3">
    <source>
        <dbReference type="ARBA" id="ARBA00023004"/>
    </source>
</evidence>
<evidence type="ECO:0000256" key="4">
    <source>
        <dbReference type="ARBA" id="ARBA00023014"/>
    </source>
</evidence>
<dbReference type="PANTHER" id="PTHR43728">
    <property type="entry name" value="SLR0304 PROTEIN"/>
    <property type="match status" value="1"/>
</dbReference>
<dbReference type="PANTHER" id="PTHR43728:SF1">
    <property type="entry name" value="FE-S OXIDOREDUCTASE"/>
    <property type="match status" value="1"/>
</dbReference>
<keyword evidence="8" id="KW-1185">Reference proteome</keyword>
<organism evidence="7 8">
    <name type="scientific">[Myrmecia] bisecta</name>
    <dbReference type="NCBI Taxonomy" id="41462"/>
    <lineage>
        <taxon>Eukaryota</taxon>
        <taxon>Viridiplantae</taxon>
        <taxon>Chlorophyta</taxon>
        <taxon>core chlorophytes</taxon>
        <taxon>Trebouxiophyceae</taxon>
        <taxon>Trebouxiales</taxon>
        <taxon>Trebouxiaceae</taxon>
        <taxon>Myrmecia</taxon>
    </lineage>
</organism>
<dbReference type="Pfam" id="PF12345">
    <property type="entry name" value="DUF3641"/>
    <property type="match status" value="1"/>
</dbReference>
<keyword evidence="1" id="KW-0949">S-adenosyl-L-methionine</keyword>
<dbReference type="InterPro" id="IPR058240">
    <property type="entry name" value="rSAM_sf"/>
</dbReference>
<dbReference type="SUPFAM" id="SSF102114">
    <property type="entry name" value="Radical SAM enzymes"/>
    <property type="match status" value="1"/>
</dbReference>
<evidence type="ECO:0008006" key="9">
    <source>
        <dbReference type="Google" id="ProtNLM"/>
    </source>
</evidence>
<dbReference type="InterPro" id="IPR013785">
    <property type="entry name" value="Aldolase_TIM"/>
</dbReference>
<evidence type="ECO:0000259" key="5">
    <source>
        <dbReference type="Pfam" id="PF04055"/>
    </source>
</evidence>
<dbReference type="Proteomes" id="UP001489004">
    <property type="component" value="Unassembled WGS sequence"/>
</dbReference>